<accession>A0A9E5DHC8</accession>
<keyword evidence="2" id="KW-1133">Transmembrane helix</keyword>
<feature type="transmembrane region" description="Helical" evidence="2">
    <location>
        <begin position="16"/>
        <end position="38"/>
    </location>
</feature>
<evidence type="ECO:0000313" key="4">
    <source>
        <dbReference type="EMBL" id="MCZ3371054.1"/>
    </source>
</evidence>
<keyword evidence="2" id="KW-0472">Membrane</keyword>
<evidence type="ECO:0000256" key="1">
    <source>
        <dbReference type="SAM" id="MobiDB-lite"/>
    </source>
</evidence>
<dbReference type="Proteomes" id="UP001074446">
    <property type="component" value="Unassembled WGS sequence"/>
</dbReference>
<reference evidence="3" key="1">
    <citation type="submission" date="2022-12" db="EMBL/GenBank/DDBJ databases">
        <title>Reclassification of two methanogenic archaea species isolated from the Kolyma lowland permafrost.</title>
        <authorList>
            <person name="Trubitsyn V.E."/>
            <person name="Rivkina E.M."/>
            <person name="Shcherbakova V.A."/>
        </authorList>
    </citation>
    <scope>NUCLEOTIDE SEQUENCE</scope>
    <source>
        <strain evidence="3">M2</strain>
        <strain evidence="4">MK4</strain>
    </source>
</reference>
<dbReference type="AlphaFoldDB" id="A0A9E5DHC8"/>
<comment type="caution">
    <text evidence="3">The sequence shown here is derived from an EMBL/GenBank/DDBJ whole genome shotgun (WGS) entry which is preliminary data.</text>
</comment>
<name>A0A9E5DHC8_9EURY</name>
<feature type="compositionally biased region" description="Basic and acidic residues" evidence="1">
    <location>
        <begin position="67"/>
        <end position="76"/>
    </location>
</feature>
<evidence type="ECO:0000313" key="3">
    <source>
        <dbReference type="EMBL" id="MCZ3365591.1"/>
    </source>
</evidence>
<dbReference type="Proteomes" id="UP001068021">
    <property type="component" value="Unassembled WGS sequence"/>
</dbReference>
<feature type="compositionally biased region" description="Basic and acidic residues" evidence="1">
    <location>
        <begin position="87"/>
        <end position="121"/>
    </location>
</feature>
<feature type="region of interest" description="Disordered" evidence="1">
    <location>
        <begin position="66"/>
        <end position="121"/>
    </location>
</feature>
<evidence type="ECO:0000256" key="2">
    <source>
        <dbReference type="SAM" id="Phobius"/>
    </source>
</evidence>
<keyword evidence="5" id="KW-1185">Reference proteome</keyword>
<organism evidence="3 5">
    <name type="scientific">Methanobacterium veterum</name>
    <dbReference type="NCBI Taxonomy" id="408577"/>
    <lineage>
        <taxon>Archaea</taxon>
        <taxon>Methanobacteriati</taxon>
        <taxon>Methanobacteriota</taxon>
        <taxon>Methanomada group</taxon>
        <taxon>Methanobacteria</taxon>
        <taxon>Methanobacteriales</taxon>
        <taxon>Methanobacteriaceae</taxon>
        <taxon>Methanobacterium</taxon>
    </lineage>
</organism>
<sequence>MTFFIGPIVRWLFADIGLHGTIVVIISIFISVIVGKYLKEKLASAKTGVGNKNEFGEKQEFVGNIDKSLENDEVRKNQAKNTENESTENKKEYTRTESRRDIKRREREERRQERRERRNRW</sequence>
<dbReference type="EMBL" id="JAPVER010000020">
    <property type="protein sequence ID" value="MCZ3365591.1"/>
    <property type="molecule type" value="Genomic_DNA"/>
</dbReference>
<protein>
    <submittedName>
        <fullName evidence="3">Uncharacterized protein</fullName>
    </submittedName>
</protein>
<evidence type="ECO:0000313" key="5">
    <source>
        <dbReference type="Proteomes" id="UP001068021"/>
    </source>
</evidence>
<dbReference type="RefSeq" id="WP_048081487.1">
    <property type="nucleotide sequence ID" value="NZ_JAPVER010000020.1"/>
</dbReference>
<gene>
    <name evidence="4" type="ORF">O3H35_00230</name>
    <name evidence="3" type="ORF">O3H54_06820</name>
</gene>
<dbReference type="EMBL" id="JAPVES010000024">
    <property type="protein sequence ID" value="MCZ3371054.1"/>
    <property type="molecule type" value="Genomic_DNA"/>
</dbReference>
<proteinExistence type="predicted"/>
<keyword evidence="2" id="KW-0812">Transmembrane</keyword>